<reference evidence="2" key="1">
    <citation type="submission" date="2016-10" db="EMBL/GenBank/DDBJ databases">
        <authorList>
            <person name="Varghese N."/>
            <person name="Submissions S."/>
        </authorList>
    </citation>
    <scope>NUCLEOTIDE SEQUENCE [LARGE SCALE GENOMIC DNA]</scope>
    <source>
        <strain evidence="2">M83</strain>
    </source>
</reference>
<name>A0A1G9U2N0_9FIRM</name>
<dbReference type="AlphaFoldDB" id="A0A1G9U2N0"/>
<proteinExistence type="predicted"/>
<evidence type="ECO:0000313" key="1">
    <source>
        <dbReference type="EMBL" id="SDM54168.1"/>
    </source>
</evidence>
<protein>
    <submittedName>
        <fullName evidence="1">Uncharacterized conserved protein YeaO, DUF488 family</fullName>
    </submittedName>
</protein>
<dbReference type="Proteomes" id="UP000187651">
    <property type="component" value="Unassembled WGS sequence"/>
</dbReference>
<keyword evidence="2" id="KW-1185">Reference proteome</keyword>
<dbReference type="PANTHER" id="PTHR36849:SF1">
    <property type="entry name" value="CYTOPLASMIC PROTEIN"/>
    <property type="match status" value="1"/>
</dbReference>
<dbReference type="Pfam" id="PF22752">
    <property type="entry name" value="DUF488-N3i"/>
    <property type="match status" value="1"/>
</dbReference>
<dbReference type="RefSeq" id="WP_074520840.1">
    <property type="nucleotide sequence ID" value="NZ_FNHZ01000001.1"/>
</dbReference>
<accession>A0A1G9U2N0</accession>
<organism evidence="1 2">
    <name type="scientific">Lachnospira pectinoschiza</name>
    <dbReference type="NCBI Taxonomy" id="28052"/>
    <lineage>
        <taxon>Bacteria</taxon>
        <taxon>Bacillati</taxon>
        <taxon>Bacillota</taxon>
        <taxon>Clostridia</taxon>
        <taxon>Lachnospirales</taxon>
        <taxon>Lachnospiraceae</taxon>
        <taxon>Lachnospira</taxon>
    </lineage>
</organism>
<dbReference type="PANTHER" id="PTHR36849">
    <property type="entry name" value="CYTOPLASMIC PROTEIN-RELATED"/>
    <property type="match status" value="1"/>
</dbReference>
<dbReference type="InterPro" id="IPR052552">
    <property type="entry name" value="YeaO-like"/>
</dbReference>
<gene>
    <name evidence="1" type="ORF">SAMN05216544_0588</name>
</gene>
<dbReference type="OrthoDB" id="9790745at2"/>
<dbReference type="EMBL" id="FNHZ01000001">
    <property type="protein sequence ID" value="SDM54168.1"/>
    <property type="molecule type" value="Genomic_DNA"/>
</dbReference>
<sequence length="121" mass="14297">MNNKILIKRAYENVSETDGTRILVDRLWPRGKSKDILQLTSWEKSIAPSNEIRKAFNHELEKYDAFKLAYEKELEENEEAKAFIEKCKKWLKEGNLTLVYGAKDEEHNNAVLLRDWLLLKM</sequence>
<evidence type="ECO:0000313" key="2">
    <source>
        <dbReference type="Proteomes" id="UP000187651"/>
    </source>
</evidence>